<organism evidence="5 6">
    <name type="scientific">Merluccius polli</name>
    <name type="common">Benguela hake</name>
    <name type="synonym">Merluccius cadenati</name>
    <dbReference type="NCBI Taxonomy" id="89951"/>
    <lineage>
        <taxon>Eukaryota</taxon>
        <taxon>Metazoa</taxon>
        <taxon>Chordata</taxon>
        <taxon>Craniata</taxon>
        <taxon>Vertebrata</taxon>
        <taxon>Euteleostomi</taxon>
        <taxon>Actinopterygii</taxon>
        <taxon>Neopterygii</taxon>
        <taxon>Teleostei</taxon>
        <taxon>Neoteleostei</taxon>
        <taxon>Acanthomorphata</taxon>
        <taxon>Zeiogadaria</taxon>
        <taxon>Gadariae</taxon>
        <taxon>Gadiformes</taxon>
        <taxon>Gadoidei</taxon>
        <taxon>Merlucciidae</taxon>
        <taxon>Merluccius</taxon>
    </lineage>
</organism>
<proteinExistence type="predicted"/>
<dbReference type="InterPro" id="IPR036875">
    <property type="entry name" value="Znf_CCHC_sf"/>
</dbReference>
<dbReference type="InterPro" id="IPR041588">
    <property type="entry name" value="Integrase_H2C2"/>
</dbReference>
<reference evidence="5" key="1">
    <citation type="journal article" date="2023" name="Front. Mar. Sci.">
        <title>A new Merluccius polli reference genome to investigate the effects of global change in West African waters.</title>
        <authorList>
            <person name="Mateo J.L."/>
            <person name="Blanco-Fernandez C."/>
            <person name="Garcia-Vazquez E."/>
            <person name="Machado-Schiaffino G."/>
        </authorList>
    </citation>
    <scope>NUCLEOTIDE SEQUENCE</scope>
    <source>
        <strain evidence="5">C29</strain>
        <tissue evidence="5">Fin</tissue>
    </source>
</reference>
<keyword evidence="6" id="KW-1185">Reference proteome</keyword>
<evidence type="ECO:0000313" key="6">
    <source>
        <dbReference type="Proteomes" id="UP001174136"/>
    </source>
</evidence>
<feature type="domain" description="SCAN box" evidence="4">
    <location>
        <begin position="200"/>
        <end position="279"/>
    </location>
</feature>
<accession>A0AA47N0N4</accession>
<dbReference type="Gene3D" id="1.10.340.70">
    <property type="match status" value="1"/>
</dbReference>
<dbReference type="EMBL" id="JAOPHQ010001720">
    <property type="protein sequence ID" value="KAK0149749.1"/>
    <property type="molecule type" value="Genomic_DNA"/>
</dbReference>
<evidence type="ECO:0000256" key="2">
    <source>
        <dbReference type="SAM" id="MobiDB-lite"/>
    </source>
</evidence>
<dbReference type="InterPro" id="IPR001995">
    <property type="entry name" value="Peptidase_A2_cat"/>
</dbReference>
<dbReference type="Gene3D" id="4.10.60.10">
    <property type="entry name" value="Zinc finger, CCHC-type"/>
    <property type="match status" value="1"/>
</dbReference>
<evidence type="ECO:0000259" key="3">
    <source>
        <dbReference type="PROSITE" id="PS50175"/>
    </source>
</evidence>
<dbReference type="GO" id="GO:0008270">
    <property type="term" value="F:zinc ion binding"/>
    <property type="evidence" value="ECO:0007669"/>
    <property type="project" value="InterPro"/>
</dbReference>
<name>A0AA47N0N4_MERPO</name>
<dbReference type="SUPFAM" id="SSF57756">
    <property type="entry name" value="Retrovirus zinc finger-like domains"/>
    <property type="match status" value="1"/>
</dbReference>
<dbReference type="GO" id="GO:0003676">
    <property type="term" value="F:nucleic acid binding"/>
    <property type="evidence" value="ECO:0007669"/>
    <property type="project" value="InterPro"/>
</dbReference>
<dbReference type="Gene3D" id="1.10.4020.10">
    <property type="entry name" value="DNA breaking-rejoining enzymes"/>
    <property type="match status" value="1"/>
</dbReference>
<dbReference type="GO" id="GO:0006508">
    <property type="term" value="P:proteolysis"/>
    <property type="evidence" value="ECO:0007669"/>
    <property type="project" value="InterPro"/>
</dbReference>
<dbReference type="Pfam" id="PF17921">
    <property type="entry name" value="Integrase_H2C2"/>
    <property type="match status" value="1"/>
</dbReference>
<feature type="compositionally biased region" description="Basic and acidic residues" evidence="2">
    <location>
        <begin position="109"/>
        <end position="125"/>
    </location>
</feature>
<dbReference type="PANTHER" id="PTHR46888">
    <property type="entry name" value="ZINC KNUCKLE DOMAINCONTAINING PROTEIN-RELATED"/>
    <property type="match status" value="1"/>
</dbReference>
<dbReference type="Proteomes" id="UP001174136">
    <property type="component" value="Unassembled WGS sequence"/>
</dbReference>
<dbReference type="InterPro" id="IPR003309">
    <property type="entry name" value="SCAN_dom"/>
</dbReference>
<feature type="region of interest" description="Disordered" evidence="2">
    <location>
        <begin position="109"/>
        <end position="133"/>
    </location>
</feature>
<evidence type="ECO:0000313" key="5">
    <source>
        <dbReference type="EMBL" id="KAK0149749.1"/>
    </source>
</evidence>
<dbReference type="SUPFAM" id="SSF47353">
    <property type="entry name" value="Retrovirus capsid dimerization domain-like"/>
    <property type="match status" value="1"/>
</dbReference>
<evidence type="ECO:0000259" key="4">
    <source>
        <dbReference type="PROSITE" id="PS50804"/>
    </source>
</evidence>
<dbReference type="PROSITE" id="PS50175">
    <property type="entry name" value="ASP_PROT_RETROV"/>
    <property type="match status" value="1"/>
</dbReference>
<sequence length="1325" mass="144114">MDVDTFIESPTEALLDSCTKEALLQIAGYYKVAISDADRKLKDRVKDALKSALMDKGILVGEVTLKLTPDAPLDTEGLTFEQRKELIMLQYEQDRIMQRDRLNHQAELDHERGKREANQGKRDSEGASETAADLRLVPKFNTDDPDTFFSLFERLAEARQWSPGRAQEAYASLSKEDSTNYSAVKNAVLQAYEMVPEAYRQRFRAGNKGADQTHLEFARDLRKHFSRWCSASGVDTLDDLTNLMLVEQFKLSVPGRVATYISEHKAKTPEQAASLADDFTLTHKSSFRSFSSAPMMNSEQGAYKTFARSSMTTPKTDSGLVCNYCRNTGHWKVDCPALNRSPQRSRYTYTKPNALATPVQIGRTTEQRVICGNDLAKDCLLSYLPFITDGCVSLPGHDSVPVKILRDTGAVDSFILQSVLPFSSQSYTGDNVLIRGIGLNTVSVPLHSVGIGSDFVQGTVVLGVRPALPVDGVHIELGNDIAGQRVWGDTPAPVVSVTPGDVNVDNEWGNPVCVVTRSMHSSGAVASPAGDQKGSSGLVSCVPDLSGLPFPCSAKELRDEQANDPGLVELFKNVLSSTDALSAACGYFMDNGVLFRKWVPHWDEFVGEAIVQVVAPTKYRDSIMKVAHDQCGHGGVRKTYDRVLRHFFWPRVKKDVSAYLKTCHTCQITGKPNQTIKPVPLHPIPAIGEPFEHIVIDCVGPLPRSKRATLPLSGRATSERCSGKREEAGLRAQIYTVKQAAALRTALAATRLPPQTWEPLFCKLAIHGHTPADCTSSPLPWEFRGALPHTKSHSRAAVGAGDKPSQVTLKSLSVPTEVKRTKPGWLSVTWLLIHSLYGDTLAYTVGKLGSAHPTLKLTTPIRIHWLPCLLTKAGDPADGASVDHAALCSQADGHDVVGELDWRGETEKADVVVISGGVVLRVNDDLRDVQGHLVGVAVLLALTAQDDGVAFHVQKIDMCYLGKKQWAAVSTKLLLMRDPPQKWPPSLVRLACQGQLPRGASSPPTILVFKGAGDPADGASVDRAALCSQADGHDVVGELDRRGETKKADVVVTTEGVVLGVNDDLRDVQGHLVGVAVLLALTAQDDGIAFHVQKIDMCYLGKKQWAAVSTKLFVMRDPPQKWPPSLVRLACQGQLPRGASSPPTILVFKGAGDPADGASVDRAALCSQADGHDVVGELDRRGETKKADVVVTAEGVVLGVNDDLRDVAGHLVGVAVLLALTAQDDGIAFHVQKIDMCYLGKKQWAAVSTKLFVMRDPPQKWPPSLVRLACQGQLPRGASSPPTILVFKGEPRFQSFELKEFQNERRQNSVNNHVTRKLAPVWSNL</sequence>
<dbReference type="Pfam" id="PF02023">
    <property type="entry name" value="SCAN"/>
    <property type="match status" value="1"/>
</dbReference>
<protein>
    <recommendedName>
        <fullName evidence="1">Gypsy retrotransposon integrase-like protein 1</fullName>
    </recommendedName>
</protein>
<dbReference type="FunFam" id="1.10.340.70:FF:000001">
    <property type="entry name" value="Retrovirus-related Pol polyprotein from transposon gypsy-like Protein"/>
    <property type="match status" value="1"/>
</dbReference>
<gene>
    <name evidence="5" type="primary">pol_5</name>
    <name evidence="5" type="ORF">N1851_009508</name>
</gene>
<evidence type="ECO:0000256" key="1">
    <source>
        <dbReference type="ARBA" id="ARBA00039658"/>
    </source>
</evidence>
<dbReference type="InterPro" id="IPR038269">
    <property type="entry name" value="SCAN_sf"/>
</dbReference>
<comment type="caution">
    <text evidence="5">The sequence shown here is derived from an EMBL/GenBank/DDBJ whole genome shotgun (WGS) entry which is preliminary data.</text>
</comment>
<dbReference type="PROSITE" id="PS50804">
    <property type="entry name" value="SCAN_BOX"/>
    <property type="match status" value="1"/>
</dbReference>
<feature type="domain" description="Peptidase A2" evidence="3">
    <location>
        <begin position="402"/>
        <end position="438"/>
    </location>
</feature>
<dbReference type="GO" id="GO:0004190">
    <property type="term" value="F:aspartic-type endopeptidase activity"/>
    <property type="evidence" value="ECO:0007669"/>
    <property type="project" value="InterPro"/>
</dbReference>
<dbReference type="PANTHER" id="PTHR46888:SF13">
    <property type="entry name" value="RIBONUCLEASE H"/>
    <property type="match status" value="1"/>
</dbReference>